<name>A0A7D5GJQ2_9EURY</name>
<protein>
    <submittedName>
        <fullName evidence="1">Uncharacterized protein</fullName>
    </submittedName>
</protein>
<gene>
    <name evidence="1" type="ORF">HYG82_18950</name>
</gene>
<accession>A0A7D5GJQ2</accession>
<dbReference type="RefSeq" id="WP_179263585.1">
    <property type="nucleotide sequence ID" value="NZ_CP058601.1"/>
</dbReference>
<dbReference type="GeneID" id="56035415"/>
<proteinExistence type="predicted"/>
<dbReference type="Proteomes" id="UP000509241">
    <property type="component" value="Chromosome"/>
</dbReference>
<dbReference type="EMBL" id="CP058601">
    <property type="protein sequence ID" value="QLG50767.1"/>
    <property type="molecule type" value="Genomic_DNA"/>
</dbReference>
<evidence type="ECO:0000313" key="2">
    <source>
        <dbReference type="Proteomes" id="UP000509241"/>
    </source>
</evidence>
<sequence>MTRNNPTHQPAVSNRLDTRDGLVDWSIADRSTGGIPWSTTVDRTEVIG</sequence>
<dbReference type="KEGG" id="haly:HYG82_18950"/>
<evidence type="ECO:0000313" key="1">
    <source>
        <dbReference type="EMBL" id="QLG50767.1"/>
    </source>
</evidence>
<keyword evidence="2" id="KW-1185">Reference proteome</keyword>
<organism evidence="1 2">
    <name type="scientific">Natrinema halophilum</name>
    <dbReference type="NCBI Taxonomy" id="1699371"/>
    <lineage>
        <taxon>Archaea</taxon>
        <taxon>Methanobacteriati</taxon>
        <taxon>Methanobacteriota</taxon>
        <taxon>Stenosarchaea group</taxon>
        <taxon>Halobacteria</taxon>
        <taxon>Halobacteriales</taxon>
        <taxon>Natrialbaceae</taxon>
        <taxon>Natrinema</taxon>
    </lineage>
</organism>
<dbReference type="AlphaFoldDB" id="A0A7D5GJQ2"/>
<reference evidence="1 2" key="1">
    <citation type="submission" date="2020-07" db="EMBL/GenBank/DDBJ databases">
        <authorList>
            <person name="Cui H."/>
        </authorList>
    </citation>
    <scope>NUCLEOTIDE SEQUENCE [LARGE SCALE GENOMIC DNA]</scope>
    <source>
        <strain evidence="1 2">YPL8</strain>
    </source>
</reference>